<evidence type="ECO:0000313" key="4">
    <source>
        <dbReference type="Proteomes" id="UP001473302"/>
    </source>
</evidence>
<comment type="caution">
    <text evidence="3">The sequence shown here is derived from an EMBL/GenBank/DDBJ whole genome shotgun (WGS) entry which is preliminary data.</text>
</comment>
<reference evidence="3 4" key="1">
    <citation type="submission" date="2024-04" db="EMBL/GenBank/DDBJ databases">
        <title>genome sequences of Mucor flavus KT1a and Helicostylum pulchrum KT1b strains isolated from the surface of a dry-aged beef.</title>
        <authorList>
            <person name="Toyotome T."/>
            <person name="Hosono M."/>
            <person name="Torimaru M."/>
            <person name="Fukuda K."/>
            <person name="Mikami N."/>
        </authorList>
    </citation>
    <scope>NUCLEOTIDE SEQUENCE [LARGE SCALE GENOMIC DNA]</scope>
    <source>
        <strain evidence="3 4">KT1a</strain>
    </source>
</reference>
<dbReference type="Proteomes" id="UP001473302">
    <property type="component" value="Unassembled WGS sequence"/>
</dbReference>
<keyword evidence="1" id="KW-0862">Zinc</keyword>
<organism evidence="3 4">
    <name type="scientific">Mucor flavus</name>
    <dbReference type="NCBI Taxonomy" id="439312"/>
    <lineage>
        <taxon>Eukaryota</taxon>
        <taxon>Fungi</taxon>
        <taxon>Fungi incertae sedis</taxon>
        <taxon>Mucoromycota</taxon>
        <taxon>Mucoromycotina</taxon>
        <taxon>Mucoromycetes</taxon>
        <taxon>Mucorales</taxon>
        <taxon>Mucorineae</taxon>
        <taxon>Mucoraceae</taxon>
        <taxon>Mucor</taxon>
    </lineage>
</organism>
<dbReference type="EMBL" id="BAABUK010000020">
    <property type="protein sequence ID" value="GAA5814212.1"/>
    <property type="molecule type" value="Genomic_DNA"/>
</dbReference>
<proteinExistence type="predicted"/>
<keyword evidence="1" id="KW-0479">Metal-binding</keyword>
<keyword evidence="1" id="KW-0863">Zinc-finger</keyword>
<protein>
    <recommendedName>
        <fullName evidence="2">C2H2-type domain-containing protein</fullName>
    </recommendedName>
</protein>
<dbReference type="PROSITE" id="PS00028">
    <property type="entry name" value="ZINC_FINGER_C2H2_1"/>
    <property type="match status" value="1"/>
</dbReference>
<dbReference type="InterPro" id="IPR013087">
    <property type="entry name" value="Znf_C2H2_type"/>
</dbReference>
<evidence type="ECO:0000256" key="1">
    <source>
        <dbReference type="PROSITE-ProRule" id="PRU00042"/>
    </source>
</evidence>
<evidence type="ECO:0000259" key="2">
    <source>
        <dbReference type="PROSITE" id="PS50157"/>
    </source>
</evidence>
<evidence type="ECO:0000313" key="3">
    <source>
        <dbReference type="EMBL" id="GAA5814212.1"/>
    </source>
</evidence>
<feature type="domain" description="C2H2-type" evidence="2">
    <location>
        <begin position="58"/>
        <end position="86"/>
    </location>
</feature>
<sequence length="141" mass="16277">MQTKCMICIRAQRRYGKLDFSTVNEKFPNTSASLSCSCDDVENASNDDNEHSKLSSRHACSFCVRTFSTATRLYLHTSNAHHSNDIHDNEQWDFYSVVGNSIIGNLDFFYYDQDKLNRLSSLIEALQMNVCHMKRLTTIYE</sequence>
<name>A0ABP9Z575_9FUNG</name>
<gene>
    <name evidence="3" type="ORF">MFLAVUS_007705</name>
</gene>
<keyword evidence="4" id="KW-1185">Reference proteome</keyword>
<dbReference type="PROSITE" id="PS50157">
    <property type="entry name" value="ZINC_FINGER_C2H2_2"/>
    <property type="match status" value="1"/>
</dbReference>
<accession>A0ABP9Z575</accession>